<feature type="region of interest" description="Disordered" evidence="1">
    <location>
        <begin position="74"/>
        <end position="97"/>
    </location>
</feature>
<accession>A0A9X1YK98</accession>
<dbReference type="RefSeq" id="WP_275682991.1">
    <property type="nucleotide sequence ID" value="NZ_JAJLJH010000003.1"/>
</dbReference>
<name>A0A9X1YK98_9BURK</name>
<proteinExistence type="predicted"/>
<dbReference type="Proteomes" id="UP001139353">
    <property type="component" value="Unassembled WGS sequence"/>
</dbReference>
<organism evidence="2 3">
    <name type="scientific">Scleromatobacter humisilvae</name>
    <dbReference type="NCBI Taxonomy" id="2897159"/>
    <lineage>
        <taxon>Bacteria</taxon>
        <taxon>Pseudomonadati</taxon>
        <taxon>Pseudomonadota</taxon>
        <taxon>Betaproteobacteria</taxon>
        <taxon>Burkholderiales</taxon>
        <taxon>Sphaerotilaceae</taxon>
        <taxon>Scleromatobacter</taxon>
    </lineage>
</organism>
<dbReference type="AlphaFoldDB" id="A0A9X1YK98"/>
<dbReference type="Pfam" id="PF11445">
    <property type="entry name" value="DUF2894"/>
    <property type="match status" value="1"/>
</dbReference>
<evidence type="ECO:0000313" key="3">
    <source>
        <dbReference type="Proteomes" id="UP001139353"/>
    </source>
</evidence>
<comment type="caution">
    <text evidence="2">The sequence shown here is derived from an EMBL/GenBank/DDBJ whole genome shotgun (WGS) entry which is preliminary data.</text>
</comment>
<dbReference type="EMBL" id="JAJLJH010000003">
    <property type="protein sequence ID" value="MCK9686955.1"/>
    <property type="molecule type" value="Genomic_DNA"/>
</dbReference>
<protein>
    <submittedName>
        <fullName evidence="2">DUF2894 domain-containing protein</fullName>
    </submittedName>
</protein>
<evidence type="ECO:0000256" key="1">
    <source>
        <dbReference type="SAM" id="MobiDB-lite"/>
    </source>
</evidence>
<reference evidence="2" key="1">
    <citation type="submission" date="2021-11" db="EMBL/GenBank/DDBJ databases">
        <title>BS-T2-15 a new species belonging to the Comamonadaceae family isolated from the soil of a French oak forest.</title>
        <authorList>
            <person name="Mieszkin S."/>
            <person name="Alain K."/>
        </authorList>
    </citation>
    <scope>NUCLEOTIDE SEQUENCE</scope>
    <source>
        <strain evidence="2">BS-T2-15</strain>
    </source>
</reference>
<sequence>MAETPSFPAAVRARLAQALARRADAHAGEARRMLDQRVAALAATALASQDERAAQEPSRRGALAELVAHAARQKAAPVLDSATRPRESSPEKAAATDTRTLQFFQRTWSRLSAGQRLAQARATLPENAGPLNSHHLVHRSLTLMHALSPEYLERFVGYIDALQWLEQANEAEAQELRPAAAKKSMPARR</sequence>
<keyword evidence="3" id="KW-1185">Reference proteome</keyword>
<gene>
    <name evidence="2" type="ORF">LPC04_14680</name>
</gene>
<dbReference type="InterPro" id="IPR021549">
    <property type="entry name" value="DUF2894"/>
</dbReference>
<evidence type="ECO:0000313" key="2">
    <source>
        <dbReference type="EMBL" id="MCK9686955.1"/>
    </source>
</evidence>